<keyword evidence="4" id="KW-1185">Reference proteome</keyword>
<gene>
    <name evidence="3" type="ORF">SAMN06264365_12774</name>
</gene>
<dbReference type="Proteomes" id="UP000198415">
    <property type="component" value="Unassembled WGS sequence"/>
</dbReference>
<sequence length="165" mass="17830">MSAERVRVHGDLYHGEVPDGAIYVGRAAPGLKASPYHNRHRVGGACRVCGRTHDRAESVTTYAQDLTADPELIERVRQDLRGADLACWCPLDGPCHGDVLIRVADGADPLDAVATVLREKEDAAAMLHEKGDAAAAGHEKETATARTREPDTTTERSAARGRKKR</sequence>
<organism evidence="3 4">
    <name type="scientific">Actinoplanes regularis</name>
    <dbReference type="NCBI Taxonomy" id="52697"/>
    <lineage>
        <taxon>Bacteria</taxon>
        <taxon>Bacillati</taxon>
        <taxon>Actinomycetota</taxon>
        <taxon>Actinomycetes</taxon>
        <taxon>Micromonosporales</taxon>
        <taxon>Micromonosporaceae</taxon>
        <taxon>Actinoplanes</taxon>
    </lineage>
</organism>
<dbReference type="RefSeq" id="WP_089298410.1">
    <property type="nucleotide sequence ID" value="NZ_BOMU01000107.1"/>
</dbReference>
<feature type="compositionally biased region" description="Basic and acidic residues" evidence="1">
    <location>
        <begin position="124"/>
        <end position="158"/>
    </location>
</feature>
<protein>
    <recommendedName>
        <fullName evidence="2">DUF4326 domain-containing protein</fullName>
    </recommendedName>
</protein>
<feature type="domain" description="DUF4326" evidence="2">
    <location>
        <begin position="16"/>
        <end position="101"/>
    </location>
</feature>
<evidence type="ECO:0000313" key="4">
    <source>
        <dbReference type="Proteomes" id="UP000198415"/>
    </source>
</evidence>
<feature type="region of interest" description="Disordered" evidence="1">
    <location>
        <begin position="124"/>
        <end position="165"/>
    </location>
</feature>
<dbReference type="AlphaFoldDB" id="A0A239I5B0"/>
<accession>A0A239I5B0</accession>
<dbReference type="Pfam" id="PF14216">
    <property type="entry name" value="DUF4326"/>
    <property type="match status" value="1"/>
</dbReference>
<reference evidence="3 4" key="1">
    <citation type="submission" date="2017-06" db="EMBL/GenBank/DDBJ databases">
        <authorList>
            <person name="Kim H.J."/>
            <person name="Triplett B.A."/>
        </authorList>
    </citation>
    <scope>NUCLEOTIDE SEQUENCE [LARGE SCALE GENOMIC DNA]</scope>
    <source>
        <strain evidence="3 4">DSM 43151</strain>
    </source>
</reference>
<evidence type="ECO:0000259" key="2">
    <source>
        <dbReference type="Pfam" id="PF14216"/>
    </source>
</evidence>
<name>A0A239I5B0_9ACTN</name>
<proteinExistence type="predicted"/>
<evidence type="ECO:0000313" key="3">
    <source>
        <dbReference type="EMBL" id="SNS88478.1"/>
    </source>
</evidence>
<dbReference type="OrthoDB" id="3483205at2"/>
<dbReference type="InterPro" id="IPR025475">
    <property type="entry name" value="DUF4326"/>
</dbReference>
<evidence type="ECO:0000256" key="1">
    <source>
        <dbReference type="SAM" id="MobiDB-lite"/>
    </source>
</evidence>
<dbReference type="EMBL" id="FZNR01000027">
    <property type="protein sequence ID" value="SNS88478.1"/>
    <property type="molecule type" value="Genomic_DNA"/>
</dbReference>